<keyword evidence="1" id="KW-0238">DNA-binding</keyword>
<organism evidence="3 4">
    <name type="scientific">Murimonas intestini</name>
    <dbReference type="NCBI Taxonomy" id="1337051"/>
    <lineage>
        <taxon>Bacteria</taxon>
        <taxon>Bacillati</taxon>
        <taxon>Bacillota</taxon>
        <taxon>Clostridia</taxon>
        <taxon>Lachnospirales</taxon>
        <taxon>Lachnospiraceae</taxon>
        <taxon>Murimonas</taxon>
    </lineage>
</organism>
<sequence length="59" mass="6551">MEPIKRKILFNKPGGTASKSSIMARLTLPNDFIKALNITPEDKDVIISLEGDRIIIKKA</sequence>
<dbReference type="Gene3D" id="2.10.260.10">
    <property type="match status" value="1"/>
</dbReference>
<dbReference type="AlphaFoldDB" id="A0AB73SZX5"/>
<accession>A0AB73SZX5</accession>
<keyword evidence="4" id="KW-1185">Reference proteome</keyword>
<dbReference type="GO" id="GO:0003677">
    <property type="term" value="F:DNA binding"/>
    <property type="evidence" value="ECO:0007669"/>
    <property type="project" value="UniProtKB-UniRule"/>
</dbReference>
<dbReference type="RefSeq" id="WP_109748116.1">
    <property type="nucleotide sequence ID" value="NZ_JANKBI010000015.1"/>
</dbReference>
<dbReference type="Proteomes" id="UP000245412">
    <property type="component" value="Unassembled WGS sequence"/>
</dbReference>
<feature type="domain" description="SpoVT-AbrB" evidence="2">
    <location>
        <begin position="15"/>
        <end position="59"/>
    </location>
</feature>
<protein>
    <recommendedName>
        <fullName evidence="2">SpoVT-AbrB domain-containing protein</fullName>
    </recommendedName>
</protein>
<evidence type="ECO:0000313" key="3">
    <source>
        <dbReference type="EMBL" id="PWJ72954.1"/>
    </source>
</evidence>
<reference evidence="3 4" key="1">
    <citation type="submission" date="2018-05" db="EMBL/GenBank/DDBJ databases">
        <authorList>
            <person name="Goeker M."/>
            <person name="Huntemann M."/>
            <person name="Clum A."/>
            <person name="Pillay M."/>
            <person name="Palaniappan K."/>
            <person name="Varghese N."/>
            <person name="Mikhailova N."/>
            <person name="Stamatis D."/>
            <person name="Reddy T."/>
            <person name="Daum C."/>
            <person name="Shapiro N."/>
            <person name="Ivanova N."/>
            <person name="Kyrpides N."/>
            <person name="Woyke T."/>
        </authorList>
    </citation>
    <scope>NUCLEOTIDE SEQUENCE [LARGE SCALE GENOMIC DNA]</scope>
    <source>
        <strain evidence="3 4">DSM 26524</strain>
    </source>
</reference>
<proteinExistence type="predicted"/>
<dbReference type="PROSITE" id="PS51740">
    <property type="entry name" value="SPOVT_ABRB"/>
    <property type="match status" value="1"/>
</dbReference>
<name>A0AB73SZX5_9FIRM</name>
<gene>
    <name evidence="3" type="ORF">C7383_115110</name>
</gene>
<evidence type="ECO:0000313" key="4">
    <source>
        <dbReference type="Proteomes" id="UP000245412"/>
    </source>
</evidence>
<evidence type="ECO:0000256" key="1">
    <source>
        <dbReference type="PROSITE-ProRule" id="PRU01076"/>
    </source>
</evidence>
<evidence type="ECO:0000259" key="2">
    <source>
        <dbReference type="PROSITE" id="PS51740"/>
    </source>
</evidence>
<comment type="caution">
    <text evidence="3">The sequence shown here is derived from an EMBL/GenBank/DDBJ whole genome shotgun (WGS) entry which is preliminary data.</text>
</comment>
<dbReference type="EMBL" id="QGGY01000015">
    <property type="protein sequence ID" value="PWJ72954.1"/>
    <property type="molecule type" value="Genomic_DNA"/>
</dbReference>
<dbReference type="InterPro" id="IPR007159">
    <property type="entry name" value="SpoVT-AbrB_dom"/>
</dbReference>